<reference evidence="3 4" key="1">
    <citation type="journal article" date="2017" name="Genome Biol.">
        <title>New reference genome sequences of hot pepper reveal the massive evolution of plant disease-resistance genes by retroduplication.</title>
        <authorList>
            <person name="Kim S."/>
            <person name="Park J."/>
            <person name="Yeom S.I."/>
            <person name="Kim Y.M."/>
            <person name="Seo E."/>
            <person name="Kim K.T."/>
            <person name="Kim M.S."/>
            <person name="Lee J.M."/>
            <person name="Cheong K."/>
            <person name="Shin H.S."/>
            <person name="Kim S.B."/>
            <person name="Han K."/>
            <person name="Lee J."/>
            <person name="Park M."/>
            <person name="Lee H.A."/>
            <person name="Lee H.Y."/>
            <person name="Lee Y."/>
            <person name="Oh S."/>
            <person name="Lee J.H."/>
            <person name="Choi E."/>
            <person name="Choi E."/>
            <person name="Lee S.E."/>
            <person name="Jeon J."/>
            <person name="Kim H."/>
            <person name="Choi G."/>
            <person name="Song H."/>
            <person name="Lee J."/>
            <person name="Lee S.C."/>
            <person name="Kwon J.K."/>
            <person name="Lee H.Y."/>
            <person name="Koo N."/>
            <person name="Hong Y."/>
            <person name="Kim R.W."/>
            <person name="Kang W.H."/>
            <person name="Huh J.H."/>
            <person name="Kang B.C."/>
            <person name="Yang T.J."/>
            <person name="Lee Y.H."/>
            <person name="Bennetzen J.L."/>
            <person name="Choi D."/>
        </authorList>
    </citation>
    <scope>NUCLEOTIDE SEQUENCE [LARGE SCALE GENOMIC DNA]</scope>
    <source>
        <strain evidence="4">cv. PBC81</strain>
    </source>
</reference>
<dbReference type="Pfam" id="PF01031">
    <property type="entry name" value="Dynamin_M"/>
    <property type="match status" value="1"/>
</dbReference>
<dbReference type="STRING" id="33114.A0A2G2VV79"/>
<dbReference type="EMBL" id="MLFT02000010">
    <property type="protein sequence ID" value="PHT36843.1"/>
    <property type="molecule type" value="Genomic_DNA"/>
</dbReference>
<gene>
    <name evidence="3" type="ORF">CQW23_24543</name>
</gene>
<dbReference type="GO" id="GO:0005525">
    <property type="term" value="F:GTP binding"/>
    <property type="evidence" value="ECO:0007669"/>
    <property type="project" value="InterPro"/>
</dbReference>
<dbReference type="Gene3D" id="1.20.120.1240">
    <property type="entry name" value="Dynamin, middle domain"/>
    <property type="match status" value="1"/>
</dbReference>
<name>A0A2G2VV79_CAPBA</name>
<evidence type="ECO:0000256" key="1">
    <source>
        <dbReference type="ARBA" id="ARBA00023175"/>
    </source>
</evidence>
<dbReference type="Proteomes" id="UP000224567">
    <property type="component" value="Unassembled WGS sequence"/>
</dbReference>
<dbReference type="GO" id="GO:0005737">
    <property type="term" value="C:cytoplasm"/>
    <property type="evidence" value="ECO:0007669"/>
    <property type="project" value="TreeGrafter"/>
</dbReference>
<dbReference type="PANTHER" id="PTHR11566">
    <property type="entry name" value="DYNAMIN"/>
    <property type="match status" value="1"/>
</dbReference>
<protein>
    <recommendedName>
        <fullName evidence="2">GED domain-containing protein</fullName>
    </recommendedName>
</protein>
<comment type="caution">
    <text evidence="3">The sequence shown here is derived from an EMBL/GenBank/DDBJ whole genome shotgun (WGS) entry which is preliminary data.</text>
</comment>
<dbReference type="PROSITE" id="PS51388">
    <property type="entry name" value="GED"/>
    <property type="match status" value="1"/>
</dbReference>
<evidence type="ECO:0000313" key="4">
    <source>
        <dbReference type="Proteomes" id="UP000224567"/>
    </source>
</evidence>
<dbReference type="Pfam" id="PF02212">
    <property type="entry name" value="GED"/>
    <property type="match status" value="1"/>
</dbReference>
<keyword evidence="1" id="KW-0505">Motor protein</keyword>
<dbReference type="InterPro" id="IPR020850">
    <property type="entry name" value="GED_dom"/>
</dbReference>
<dbReference type="PANTHER" id="PTHR11566:SF178">
    <property type="entry name" value="INTERFERON-INDUCED GTP-BINDING PROTEIN MX"/>
    <property type="match status" value="1"/>
</dbReference>
<dbReference type="GO" id="GO:0005874">
    <property type="term" value="C:microtubule"/>
    <property type="evidence" value="ECO:0007669"/>
    <property type="project" value="TreeGrafter"/>
</dbReference>
<dbReference type="SMART" id="SM00302">
    <property type="entry name" value="GED"/>
    <property type="match status" value="1"/>
</dbReference>
<proteinExistence type="predicted"/>
<reference evidence="4" key="2">
    <citation type="journal article" date="2017" name="J. Anim. Genet.">
        <title>Multiple reference genome sequences of hot pepper reveal the massive evolution of plant disease resistance genes by retroduplication.</title>
        <authorList>
            <person name="Kim S."/>
            <person name="Park J."/>
            <person name="Yeom S.-I."/>
            <person name="Kim Y.-M."/>
            <person name="Seo E."/>
            <person name="Kim K.-T."/>
            <person name="Kim M.-S."/>
            <person name="Lee J.M."/>
            <person name="Cheong K."/>
            <person name="Shin H.-S."/>
            <person name="Kim S.-B."/>
            <person name="Han K."/>
            <person name="Lee J."/>
            <person name="Park M."/>
            <person name="Lee H.-A."/>
            <person name="Lee H.-Y."/>
            <person name="Lee Y."/>
            <person name="Oh S."/>
            <person name="Lee J.H."/>
            <person name="Choi E."/>
            <person name="Choi E."/>
            <person name="Lee S.E."/>
            <person name="Jeon J."/>
            <person name="Kim H."/>
            <person name="Choi G."/>
            <person name="Song H."/>
            <person name="Lee J."/>
            <person name="Lee S.-C."/>
            <person name="Kwon J.-K."/>
            <person name="Lee H.-Y."/>
            <person name="Koo N."/>
            <person name="Hong Y."/>
            <person name="Kim R.W."/>
            <person name="Kang W.-H."/>
            <person name="Huh J.H."/>
            <person name="Kang B.-C."/>
            <person name="Yang T.-J."/>
            <person name="Lee Y.-H."/>
            <person name="Bennetzen J.L."/>
            <person name="Choi D."/>
        </authorList>
    </citation>
    <scope>NUCLEOTIDE SEQUENCE [LARGE SCALE GENOMIC DNA]</scope>
    <source>
        <strain evidence="4">cv. PBC81</strain>
    </source>
</reference>
<dbReference type="AlphaFoldDB" id="A0A2G2VV79"/>
<accession>A0A2G2VV79</accession>
<dbReference type="InterPro" id="IPR003130">
    <property type="entry name" value="GED"/>
</dbReference>
<feature type="domain" description="GED" evidence="2">
    <location>
        <begin position="246"/>
        <end position="339"/>
    </location>
</feature>
<dbReference type="InterPro" id="IPR022812">
    <property type="entry name" value="Dynamin"/>
</dbReference>
<dbReference type="InterPro" id="IPR000375">
    <property type="entry name" value="Dynamin_stalk"/>
</dbReference>
<dbReference type="GO" id="GO:0003924">
    <property type="term" value="F:GTPase activity"/>
    <property type="evidence" value="ECO:0007669"/>
    <property type="project" value="InterPro"/>
</dbReference>
<keyword evidence="4" id="KW-1185">Reference proteome</keyword>
<evidence type="ECO:0000259" key="2">
    <source>
        <dbReference type="PROSITE" id="PS51388"/>
    </source>
</evidence>
<dbReference type="GO" id="GO:0016020">
    <property type="term" value="C:membrane"/>
    <property type="evidence" value="ECO:0007669"/>
    <property type="project" value="TreeGrafter"/>
</dbReference>
<dbReference type="OrthoDB" id="5061070at2759"/>
<evidence type="ECO:0000313" key="3">
    <source>
        <dbReference type="EMBL" id="PHT36843.1"/>
    </source>
</evidence>
<dbReference type="GO" id="GO:0008017">
    <property type="term" value="F:microtubule binding"/>
    <property type="evidence" value="ECO:0007669"/>
    <property type="project" value="TreeGrafter"/>
</dbReference>
<sequence length="347" mass="40022">MVGIPVLAQKLVSIQATLKSLPDIERKINDKLATNLAELNRLPQHLSSMAGALTAFMRILSSFNNSLKKILLRGEFDEYPEEKEMHCTTRLVEMLYQFSDELHAKNFDGKEDFLMEEIRALEETNWIGLPNFLPRHLFLNVLQKRVKEVAAVPEDFVGRVWNYIERIVMKVLMHHCENYPQLQSSARRATQNLIAKENESVDWVKEITAFMEIMNYPRKGSVVNLNELGDVDAGHLRKHLGLVQQAFDMKMNVVAYWKIVLMRLVDSMALHIMHTIQKMINKDMEEEIVQELMAPRSGGIKRMLDESPVVAEKCSRLKKSVKLLMESNGVVSNIMDRISYHGDQERD</sequence>
<organism evidence="3 4">
    <name type="scientific">Capsicum baccatum</name>
    <name type="common">Peruvian pepper</name>
    <dbReference type="NCBI Taxonomy" id="33114"/>
    <lineage>
        <taxon>Eukaryota</taxon>
        <taxon>Viridiplantae</taxon>
        <taxon>Streptophyta</taxon>
        <taxon>Embryophyta</taxon>
        <taxon>Tracheophyta</taxon>
        <taxon>Spermatophyta</taxon>
        <taxon>Magnoliopsida</taxon>
        <taxon>eudicotyledons</taxon>
        <taxon>Gunneridae</taxon>
        <taxon>Pentapetalae</taxon>
        <taxon>asterids</taxon>
        <taxon>lamiids</taxon>
        <taxon>Solanales</taxon>
        <taxon>Solanaceae</taxon>
        <taxon>Solanoideae</taxon>
        <taxon>Capsiceae</taxon>
        <taxon>Capsicum</taxon>
    </lineage>
</organism>